<dbReference type="CDD" id="cd13585">
    <property type="entry name" value="PBP2_TMBP_like"/>
    <property type="match status" value="1"/>
</dbReference>
<evidence type="ECO:0000256" key="1">
    <source>
        <dbReference type="ARBA" id="ARBA00022475"/>
    </source>
</evidence>
<dbReference type="InterPro" id="IPR050490">
    <property type="entry name" value="Bact_solute-bd_prot1"/>
</dbReference>
<feature type="signal peptide" evidence="6">
    <location>
        <begin position="1"/>
        <end position="23"/>
    </location>
</feature>
<dbReference type="EMBL" id="POTW01000023">
    <property type="protein sequence ID" value="PZF83649.1"/>
    <property type="molecule type" value="Genomic_DNA"/>
</dbReference>
<dbReference type="PANTHER" id="PTHR43649:SF33">
    <property type="entry name" value="POLYGALACTURONAN_RHAMNOGALACTURONAN-BINDING PROTEIN YTCQ"/>
    <property type="match status" value="1"/>
</dbReference>
<keyword evidence="8" id="KW-1185">Reference proteome</keyword>
<keyword evidence="1" id="KW-1003">Cell membrane</keyword>
<keyword evidence="4" id="KW-0564">Palmitate</keyword>
<dbReference type="Pfam" id="PF01547">
    <property type="entry name" value="SBP_bac_1"/>
    <property type="match status" value="1"/>
</dbReference>
<organism evidence="7 8">
    <name type="scientific">Jiangella anatolica</name>
    <dbReference type="NCBI Taxonomy" id="2670374"/>
    <lineage>
        <taxon>Bacteria</taxon>
        <taxon>Bacillati</taxon>
        <taxon>Actinomycetota</taxon>
        <taxon>Actinomycetes</taxon>
        <taxon>Jiangellales</taxon>
        <taxon>Jiangellaceae</taxon>
        <taxon>Jiangella</taxon>
    </lineage>
</organism>
<evidence type="ECO:0000313" key="8">
    <source>
        <dbReference type="Proteomes" id="UP000248764"/>
    </source>
</evidence>
<evidence type="ECO:0000256" key="6">
    <source>
        <dbReference type="SAM" id="SignalP"/>
    </source>
</evidence>
<sequence length="449" mass="47965">MITTTRARRLTAPAAALALLALAACGGSSTDGGSDGGDGGPTGTADDPVEITFWSWLPDIQKTIDLFEQAHPEIDVTLENVGVGTDQYTKIQNAADAGSGGPDVAHMTYDAIPSFALTGALADLTQYGGEDIPDTFLPAVVGLVQQGDAVYGVPQDFGPGVMYYRTDVFEAAGVEVPTTWAEYATAAEAIKASDPNRYITYLDPGLADAAYMGLWQLDAAPWTLDGESDLALDLNSDRALQWADYWDGLNQAGLTIESVQGSDEWFKQLGDGQIATWVVGAWGLQALTGVLPQNEGLWRVAPMPVWDEGDTATSQFGGSGTVVLEQSEHKDAATTFALWMNSDPTAVESLKNDQGLLPTTNAAWEDPAFLDEEIAYLGGQQARQVFAESARNSVTTWRWLPFQPYVGSVYKDTVGQAISGRTSLADGFAAWQDRVAEYAEQQGFTVTTD</sequence>
<dbReference type="PROSITE" id="PS51257">
    <property type="entry name" value="PROKAR_LIPOPROTEIN"/>
    <property type="match status" value="1"/>
</dbReference>
<dbReference type="InterPro" id="IPR006059">
    <property type="entry name" value="SBP"/>
</dbReference>
<evidence type="ECO:0000256" key="3">
    <source>
        <dbReference type="ARBA" id="ARBA00023136"/>
    </source>
</evidence>
<evidence type="ECO:0000256" key="5">
    <source>
        <dbReference type="ARBA" id="ARBA00023288"/>
    </source>
</evidence>
<proteinExistence type="predicted"/>
<evidence type="ECO:0000256" key="4">
    <source>
        <dbReference type="ARBA" id="ARBA00023139"/>
    </source>
</evidence>
<keyword evidence="5" id="KW-0449">Lipoprotein</keyword>
<keyword evidence="3" id="KW-0472">Membrane</keyword>
<dbReference type="Proteomes" id="UP000248764">
    <property type="component" value="Unassembled WGS sequence"/>
</dbReference>
<evidence type="ECO:0000256" key="2">
    <source>
        <dbReference type="ARBA" id="ARBA00022729"/>
    </source>
</evidence>
<feature type="chain" id="PRO_5016006835" evidence="6">
    <location>
        <begin position="24"/>
        <end position="449"/>
    </location>
</feature>
<reference evidence="7 8" key="1">
    <citation type="submission" date="2018-01" db="EMBL/GenBank/DDBJ databases">
        <title>Draft genome sequence of Jiangella sp. GTF31.</title>
        <authorList>
            <person name="Sahin N."/>
            <person name="Ay H."/>
            <person name="Saygin H."/>
        </authorList>
    </citation>
    <scope>NUCLEOTIDE SEQUENCE [LARGE SCALE GENOMIC DNA]</scope>
    <source>
        <strain evidence="7 8">GTF31</strain>
    </source>
</reference>
<keyword evidence="2 6" id="KW-0732">Signal</keyword>
<dbReference type="Gene3D" id="3.40.190.10">
    <property type="entry name" value="Periplasmic binding protein-like II"/>
    <property type="match status" value="1"/>
</dbReference>
<protein>
    <submittedName>
        <fullName evidence="7">Sugar ABC transporter substrate-binding protein</fullName>
    </submittedName>
</protein>
<name>A0A2W2C5Y4_9ACTN</name>
<dbReference type="AlphaFoldDB" id="A0A2W2C5Y4"/>
<comment type="caution">
    <text evidence="7">The sequence shown here is derived from an EMBL/GenBank/DDBJ whole genome shotgun (WGS) entry which is preliminary data.</text>
</comment>
<gene>
    <name evidence="7" type="ORF">C1I92_11995</name>
</gene>
<accession>A0A2W2C5Y4</accession>
<evidence type="ECO:0000313" key="7">
    <source>
        <dbReference type="EMBL" id="PZF83649.1"/>
    </source>
</evidence>
<dbReference type="PANTHER" id="PTHR43649">
    <property type="entry name" value="ARABINOSE-BINDING PROTEIN-RELATED"/>
    <property type="match status" value="1"/>
</dbReference>
<dbReference type="SUPFAM" id="SSF53850">
    <property type="entry name" value="Periplasmic binding protein-like II"/>
    <property type="match status" value="1"/>
</dbReference>
<dbReference type="RefSeq" id="WP_111254893.1">
    <property type="nucleotide sequence ID" value="NZ_POTW01000023.1"/>
</dbReference>